<feature type="region of interest" description="Disordered" evidence="1">
    <location>
        <begin position="1"/>
        <end position="21"/>
    </location>
</feature>
<organism evidence="2">
    <name type="scientific">bioreactor metagenome</name>
    <dbReference type="NCBI Taxonomy" id="1076179"/>
    <lineage>
        <taxon>unclassified sequences</taxon>
        <taxon>metagenomes</taxon>
        <taxon>ecological metagenomes</taxon>
    </lineage>
</organism>
<comment type="caution">
    <text evidence="2">The sequence shown here is derived from an EMBL/GenBank/DDBJ whole genome shotgun (WGS) entry which is preliminary data.</text>
</comment>
<reference evidence="2" key="1">
    <citation type="submission" date="2019-08" db="EMBL/GenBank/DDBJ databases">
        <authorList>
            <person name="Kucharzyk K."/>
            <person name="Murdoch R.W."/>
            <person name="Higgins S."/>
            <person name="Loffler F."/>
        </authorList>
    </citation>
    <scope>NUCLEOTIDE SEQUENCE</scope>
</reference>
<name>A0A644X1D7_9ZZZZ</name>
<evidence type="ECO:0000313" key="2">
    <source>
        <dbReference type="EMBL" id="MPM09950.1"/>
    </source>
</evidence>
<accession>A0A644X1D7</accession>
<gene>
    <name evidence="2" type="ORF">SDC9_56274</name>
</gene>
<evidence type="ECO:0000256" key="1">
    <source>
        <dbReference type="SAM" id="MobiDB-lite"/>
    </source>
</evidence>
<dbReference type="AlphaFoldDB" id="A0A644X1D7"/>
<sequence length="75" mass="8222">MTGMGNQLILGENAASKQRDENKTLHDLSHFCRKLHQLQCIRTGLQGCHDKGHHDGYKGVQAAHPSNDDTGESIA</sequence>
<protein>
    <submittedName>
        <fullName evidence="2">Uncharacterized protein</fullName>
    </submittedName>
</protein>
<feature type="region of interest" description="Disordered" evidence="1">
    <location>
        <begin position="53"/>
        <end position="75"/>
    </location>
</feature>
<dbReference type="EMBL" id="VSSQ01001632">
    <property type="protein sequence ID" value="MPM09950.1"/>
    <property type="molecule type" value="Genomic_DNA"/>
</dbReference>
<proteinExistence type="predicted"/>